<organism evidence="1 2">
    <name type="scientific">Methylobacterium phyllostachyos</name>
    <dbReference type="NCBI Taxonomy" id="582672"/>
    <lineage>
        <taxon>Bacteria</taxon>
        <taxon>Pseudomonadati</taxon>
        <taxon>Pseudomonadota</taxon>
        <taxon>Alphaproteobacteria</taxon>
        <taxon>Hyphomicrobiales</taxon>
        <taxon>Methylobacteriaceae</taxon>
        <taxon>Methylobacterium</taxon>
    </lineage>
</organism>
<evidence type="ECO:0000313" key="2">
    <source>
        <dbReference type="Proteomes" id="UP000198704"/>
    </source>
</evidence>
<dbReference type="OrthoDB" id="8020613at2"/>
<proteinExistence type="predicted"/>
<name>A0A1G9V7R1_9HYPH</name>
<dbReference type="EMBL" id="FNHS01000003">
    <property type="protein sequence ID" value="SDM68194.1"/>
    <property type="molecule type" value="Genomic_DNA"/>
</dbReference>
<sequence length="88" mass="9158">MSGRLIPWSTYAAEHPAMAECPSNGLMGILVDWDGAGEVTRVAGVLASGREVTLVDLVAETPRPILSTSEVDALVRAAVEALAPETTP</sequence>
<gene>
    <name evidence="1" type="ORF">SAMN05216360_10398</name>
</gene>
<dbReference type="AlphaFoldDB" id="A0A1G9V7R1"/>
<evidence type="ECO:0000313" key="1">
    <source>
        <dbReference type="EMBL" id="SDM68194.1"/>
    </source>
</evidence>
<keyword evidence="2" id="KW-1185">Reference proteome</keyword>
<dbReference type="Proteomes" id="UP000198704">
    <property type="component" value="Unassembled WGS sequence"/>
</dbReference>
<protein>
    <submittedName>
        <fullName evidence="1">Uncharacterized protein</fullName>
    </submittedName>
</protein>
<dbReference type="STRING" id="582672.SAMN05216360_10398"/>
<accession>A0A1G9V7R1</accession>
<reference evidence="2" key="1">
    <citation type="submission" date="2016-10" db="EMBL/GenBank/DDBJ databases">
        <authorList>
            <person name="Varghese N."/>
            <person name="Submissions S."/>
        </authorList>
    </citation>
    <scope>NUCLEOTIDE SEQUENCE [LARGE SCALE GENOMIC DNA]</scope>
    <source>
        <strain evidence="2">BL47</strain>
    </source>
</reference>